<sequence>MDKHVFLLTDTLPNELPLIFSNRRLYAFITSNLSLWKGLEISKDSKDSKEKEYDRFFQYSIPLQFFIAKNENEIRKMSLLHPYAQLQITKFIEIYDEHIVDYFQQNVIYSVRTPISINDIFNNAPDKYKQELKWMLNSSEEDLGSEIEEFVKNYFVLNRFSKITDFYKSYKMKDLEMKYTYLIKLDYQECFNSIYTHSLDWAYLGDRDIAKNYISSKYRFSALLDKVAQTINYNETNGIVIGPEFSRTLAEFILVRIDNLVYQELDKQDIIFRKDYEIVRFIDDIFIFFNDNNVGCTIEKTISKLCLDYKMTINNKKRMYEVKPFLRNQLWISKVKNELNIFFDYFRKDEVSKKRYPYDKFFENVRLVVVEYETHKRYIISYILSAIERKLTLVIEEITKTKEIDIIEYNFSKLLDLLIYILNHYIGTENVIRISRIILMLQRAADMNNLSIDDLLFKKIYNTLKYNLDKFTELHNFIIVLTFNLNHLPEQFIVQCLGKYRDYFSLSVITYYIIKKSSDTINYNCARKIINNIIADTIYEMKNKYNLNSGKASNQSSFDKFDKALLSDFFYIIHDFYSSGILNNQNLDAINKIKRKLSKSKDSRGMELYNIFLGYIDNFDKPFMNWDASYEDITKEVFAKKYKVINVYE</sequence>
<reference evidence="3 5" key="2">
    <citation type="submission" date="2017-03" db="EMBL/GenBank/DDBJ databases">
        <title>Complete sequence of Clostridium formicaceticum DSM 92.</title>
        <authorList>
            <person name="Poehlein A."/>
            <person name="Karl M."/>
            <person name="Bengelsdorf F.R."/>
            <person name="Duerre P."/>
            <person name="Daniel R."/>
        </authorList>
    </citation>
    <scope>NUCLEOTIDE SEQUENCE [LARGE SCALE GENOMIC DNA]</scope>
    <source>
        <strain evidence="3 5">DSM 92</strain>
    </source>
</reference>
<keyword evidence="3" id="KW-0808">Transferase</keyword>
<evidence type="ECO:0000313" key="3">
    <source>
        <dbReference type="EMBL" id="ARE89771.1"/>
    </source>
</evidence>
<protein>
    <submittedName>
        <fullName evidence="3">Reverse transcriptase (RNA-dependent DNA polymerase)</fullName>
    </submittedName>
</protein>
<dbReference type="Proteomes" id="UP000192478">
    <property type="component" value="Chromosome"/>
</dbReference>
<dbReference type="RefSeq" id="WP_070964872.1">
    <property type="nucleotide sequence ID" value="NZ_CP017603.1"/>
</dbReference>
<dbReference type="Proteomes" id="UP000177894">
    <property type="component" value="Chromosome"/>
</dbReference>
<keyword evidence="3" id="KW-0695">RNA-directed DNA polymerase</keyword>
<reference evidence="2 4" key="1">
    <citation type="submission" date="2016-10" db="EMBL/GenBank/DDBJ databases">
        <title>Complete Genome Sequence of Acetogen Clostridium formicoaceticum ATCC 27076.</title>
        <authorList>
            <person name="Bao T."/>
            <person name="Cheng C."/>
            <person name="Zhao J."/>
            <person name="Yang S.-T."/>
            <person name="Wang J."/>
            <person name="Wang M."/>
        </authorList>
    </citation>
    <scope>NUCLEOTIDE SEQUENCE [LARGE SCALE GENOMIC DNA]</scope>
    <source>
        <strain evidence="2 4">ATCC 27076</strain>
    </source>
</reference>
<dbReference type="Pfam" id="PF00078">
    <property type="entry name" value="RVT_1"/>
    <property type="match status" value="1"/>
</dbReference>
<evidence type="ECO:0000259" key="1">
    <source>
        <dbReference type="Pfam" id="PF00078"/>
    </source>
</evidence>
<evidence type="ECO:0000313" key="4">
    <source>
        <dbReference type="Proteomes" id="UP000177894"/>
    </source>
</evidence>
<dbReference type="GO" id="GO:0003964">
    <property type="term" value="F:RNA-directed DNA polymerase activity"/>
    <property type="evidence" value="ECO:0007669"/>
    <property type="project" value="UniProtKB-KW"/>
</dbReference>
<proteinExistence type="predicted"/>
<name>A0AAC9RPK3_9CLOT</name>
<dbReference type="EMBL" id="CP020559">
    <property type="protein sequence ID" value="ARE89771.1"/>
    <property type="molecule type" value="Genomic_DNA"/>
</dbReference>
<keyword evidence="3" id="KW-0548">Nucleotidyltransferase</keyword>
<dbReference type="KEGG" id="cfm:BJL90_05055"/>
<keyword evidence="4" id="KW-1185">Reference proteome</keyword>
<dbReference type="InterPro" id="IPR000477">
    <property type="entry name" value="RT_dom"/>
</dbReference>
<feature type="domain" description="Reverse transcriptase" evidence="1">
    <location>
        <begin position="171"/>
        <end position="318"/>
    </location>
</feature>
<evidence type="ECO:0000313" key="5">
    <source>
        <dbReference type="Proteomes" id="UP000192478"/>
    </source>
</evidence>
<dbReference type="CDD" id="cd01646">
    <property type="entry name" value="RT_Bac_retron_I"/>
    <property type="match status" value="1"/>
</dbReference>
<dbReference type="EMBL" id="CP017603">
    <property type="protein sequence ID" value="AOY75325.1"/>
    <property type="molecule type" value="Genomic_DNA"/>
</dbReference>
<evidence type="ECO:0000313" key="2">
    <source>
        <dbReference type="EMBL" id="AOY75325.1"/>
    </source>
</evidence>
<dbReference type="AlphaFoldDB" id="A0AAC9RPK3"/>
<gene>
    <name evidence="2" type="ORF">BJL90_05055</name>
    <name evidence="3" type="ORF">CLFO_42520</name>
</gene>
<organism evidence="3 5">
    <name type="scientific">Clostridium formicaceticum</name>
    <dbReference type="NCBI Taxonomy" id="1497"/>
    <lineage>
        <taxon>Bacteria</taxon>
        <taxon>Bacillati</taxon>
        <taxon>Bacillota</taxon>
        <taxon>Clostridia</taxon>
        <taxon>Eubacteriales</taxon>
        <taxon>Clostridiaceae</taxon>
        <taxon>Clostridium</taxon>
    </lineage>
</organism>
<accession>A0AAC9RPK3</accession>